<evidence type="ECO:0000256" key="1">
    <source>
        <dbReference type="ARBA" id="ARBA00022801"/>
    </source>
</evidence>
<feature type="compositionally biased region" description="Basic residues" evidence="3">
    <location>
        <begin position="68"/>
        <end position="93"/>
    </location>
</feature>
<protein>
    <recommendedName>
        <fullName evidence="5">Calcineurin-like phosphoesterase domain-containing protein</fullName>
    </recommendedName>
</protein>
<dbReference type="SUPFAM" id="SSF56300">
    <property type="entry name" value="Metallo-dependent phosphatases"/>
    <property type="match status" value="1"/>
</dbReference>
<keyword evidence="7" id="KW-1185">Reference proteome</keyword>
<proteinExistence type="predicted"/>
<evidence type="ECO:0000313" key="7">
    <source>
        <dbReference type="Proteomes" id="UP001342314"/>
    </source>
</evidence>
<dbReference type="InterPro" id="IPR004843">
    <property type="entry name" value="Calcineurin-like_PHP"/>
</dbReference>
<feature type="signal peptide" evidence="4">
    <location>
        <begin position="1"/>
        <end position="21"/>
    </location>
</feature>
<feature type="region of interest" description="Disordered" evidence="3">
    <location>
        <begin position="68"/>
        <end position="107"/>
    </location>
</feature>
<evidence type="ECO:0000259" key="5">
    <source>
        <dbReference type="Pfam" id="PF00149"/>
    </source>
</evidence>
<dbReference type="EMBL" id="BQKY01000012">
    <property type="protein sequence ID" value="GJN92682.1"/>
    <property type="molecule type" value="Genomic_DNA"/>
</dbReference>
<accession>A0AAV5GTI5</accession>
<comment type="caution">
    <text evidence="6">The sequence shown here is derived from an EMBL/GenBank/DDBJ whole genome shotgun (WGS) entry which is preliminary data.</text>
</comment>
<organism evidence="6 7">
    <name type="scientific">Rhodotorula paludigena</name>
    <dbReference type="NCBI Taxonomy" id="86838"/>
    <lineage>
        <taxon>Eukaryota</taxon>
        <taxon>Fungi</taxon>
        <taxon>Dikarya</taxon>
        <taxon>Basidiomycota</taxon>
        <taxon>Pucciniomycotina</taxon>
        <taxon>Microbotryomycetes</taxon>
        <taxon>Sporidiobolales</taxon>
        <taxon>Sporidiobolaceae</taxon>
        <taxon>Rhodotorula</taxon>
    </lineage>
</organism>
<dbReference type="GO" id="GO:0004309">
    <property type="term" value="F:exopolyphosphatase activity"/>
    <property type="evidence" value="ECO:0007669"/>
    <property type="project" value="TreeGrafter"/>
</dbReference>
<dbReference type="AlphaFoldDB" id="A0AAV5GTI5"/>
<feature type="domain" description="Calcineurin-like phosphoesterase" evidence="5">
    <location>
        <begin position="46"/>
        <end position="377"/>
    </location>
</feature>
<dbReference type="Pfam" id="PF00149">
    <property type="entry name" value="Metallophos"/>
    <property type="match status" value="1"/>
</dbReference>
<sequence>MLASLWLRAFAVLAAANSAQGDPQTVLALPHEPQQVAPRLKGRFIHFTDLHPDPFYRTGASEDEACHFKAKRKKHKGHRGKKGKQGKKKHGGRKSQGGFDDEDAAGGTWAQDDVLENDDEDGEADAADKPRDAGYWGLPVSDCDSPLSLINSTFDWLEEHFKGEVDFVVWTGDNARHDIDTRLPRSLPEIFNLNRYVVDRVRKAFGNKVPVVASIGNNDIYPHNVMFAGPNKVTSEFLSIWKHLIPEHFLHTFARGGYYSIEAVPDDLLLISLNSLYFYSRNSVVDGCPPFDDDLARLSSSSLASFNTSLSPSSPSAVAAFESHLSSLRLAAGRDIDPGTEQLLWLEQQLVLARSRGMQVILTGHVPPTSANWYEGCYRRYAELVLGWQDTVVSQLFGHMNVDMFSFIQDADASLSSSSTRSPSLAPPTSHTSNNRLISPFSSSLVDSVHDLYSSLPSLAKLEERDYAPVHVNPSVIPTYLPGVRVWEYNTTRGAKDGSMLRARAEQDDNLEDAADEEGGGWIRRLLRRKGQKGKEKRPTRPPRHSSPHSPSRTNTFLSPLSYTQYVIPLSELERPASSAPGFDNDTRPEPPRWEIEYTTLSASEAARRILAASSSSTSSSPRSGAAHDPVFSSAHLPASLLAALPSLQAAAGSPALPARSYHTLRRLLKQHNLTPYDGVLSAAEGLTVRAWVRLARWVVGKDAGGERKKRWDEFRDRMSIGSGEL</sequence>
<dbReference type="GO" id="GO:0006798">
    <property type="term" value="P:polyphosphate catabolic process"/>
    <property type="evidence" value="ECO:0007669"/>
    <property type="project" value="TreeGrafter"/>
</dbReference>
<keyword evidence="2" id="KW-0325">Glycoprotein</keyword>
<gene>
    <name evidence="6" type="ORF">Rhopal_005717-T1</name>
</gene>
<dbReference type="GO" id="GO:0005615">
    <property type="term" value="C:extracellular space"/>
    <property type="evidence" value="ECO:0007669"/>
    <property type="project" value="TreeGrafter"/>
</dbReference>
<reference evidence="6 7" key="1">
    <citation type="submission" date="2021-12" db="EMBL/GenBank/DDBJ databases">
        <title>High titer production of polyol ester of fatty acids by Rhodotorula paludigena BS15 towards product separation-free biomass refinery.</title>
        <authorList>
            <person name="Mano J."/>
            <person name="Ono H."/>
            <person name="Tanaka T."/>
            <person name="Naito K."/>
            <person name="Sushida H."/>
            <person name="Ike M."/>
            <person name="Tokuyasu K."/>
            <person name="Kitaoka M."/>
        </authorList>
    </citation>
    <scope>NUCLEOTIDE SEQUENCE [LARGE SCALE GENOMIC DNA]</scope>
    <source>
        <strain evidence="6 7">BS15</strain>
    </source>
</reference>
<evidence type="ECO:0000256" key="2">
    <source>
        <dbReference type="ARBA" id="ARBA00023180"/>
    </source>
</evidence>
<dbReference type="GO" id="GO:0008081">
    <property type="term" value="F:phosphoric diester hydrolase activity"/>
    <property type="evidence" value="ECO:0007669"/>
    <property type="project" value="TreeGrafter"/>
</dbReference>
<dbReference type="InterPro" id="IPR029052">
    <property type="entry name" value="Metallo-depent_PP-like"/>
</dbReference>
<dbReference type="GO" id="GO:0000298">
    <property type="term" value="F:endopolyphosphatase activity"/>
    <property type="evidence" value="ECO:0007669"/>
    <property type="project" value="TreeGrafter"/>
</dbReference>
<name>A0AAV5GTI5_9BASI</name>
<dbReference type="Gene3D" id="3.60.21.10">
    <property type="match status" value="1"/>
</dbReference>
<evidence type="ECO:0000256" key="4">
    <source>
        <dbReference type="SAM" id="SignalP"/>
    </source>
</evidence>
<feature type="chain" id="PRO_5043540125" description="Calcineurin-like phosphoesterase domain-containing protein" evidence="4">
    <location>
        <begin position="22"/>
        <end position="726"/>
    </location>
</feature>
<evidence type="ECO:0000256" key="3">
    <source>
        <dbReference type="SAM" id="MobiDB-lite"/>
    </source>
</evidence>
<feature type="region of interest" description="Disordered" evidence="3">
    <location>
        <begin position="522"/>
        <end position="558"/>
    </location>
</feature>
<dbReference type="PANTHER" id="PTHR10340:SF55">
    <property type="entry name" value="ENDOPOLYPHOSPHATASE"/>
    <property type="match status" value="1"/>
</dbReference>
<dbReference type="Proteomes" id="UP001342314">
    <property type="component" value="Unassembled WGS sequence"/>
</dbReference>
<dbReference type="PANTHER" id="PTHR10340">
    <property type="entry name" value="SPHINGOMYELIN PHOSPHODIESTERASE"/>
    <property type="match status" value="1"/>
</dbReference>
<evidence type="ECO:0000313" key="6">
    <source>
        <dbReference type="EMBL" id="GJN92682.1"/>
    </source>
</evidence>
<dbReference type="GO" id="GO:0000324">
    <property type="term" value="C:fungal-type vacuole"/>
    <property type="evidence" value="ECO:0007669"/>
    <property type="project" value="TreeGrafter"/>
</dbReference>
<keyword evidence="4" id="KW-0732">Signal</keyword>
<keyword evidence="1" id="KW-0378">Hydrolase</keyword>